<dbReference type="RefSeq" id="WP_045986315.1">
    <property type="nucleotide sequence ID" value="NZ_CP063052.1"/>
</dbReference>
<dbReference type="SUPFAM" id="SSF82693">
    <property type="entry name" value="Multidrug efflux transporter AcrB pore domain, PN1, PN2, PC1 and PC2 subdomains"/>
    <property type="match status" value="3"/>
</dbReference>
<dbReference type="Gene3D" id="3.30.2090.10">
    <property type="entry name" value="Multidrug efflux transporter AcrB TolC docking domain, DN and DC subdomains"/>
    <property type="match status" value="2"/>
</dbReference>
<dbReference type="GO" id="GO:0042910">
    <property type="term" value="F:xenobiotic transmembrane transporter activity"/>
    <property type="evidence" value="ECO:0007669"/>
    <property type="project" value="TreeGrafter"/>
</dbReference>
<proteinExistence type="predicted"/>
<protein>
    <submittedName>
        <fullName evidence="1">Acriflavin resistance protein</fullName>
    </submittedName>
</protein>
<dbReference type="Gene3D" id="1.20.1640.10">
    <property type="entry name" value="Multidrug efflux transporter AcrB transmembrane domain"/>
    <property type="match status" value="2"/>
</dbReference>
<dbReference type="SUPFAM" id="SSF82866">
    <property type="entry name" value="Multidrug efflux transporter AcrB transmembrane domain"/>
    <property type="match status" value="2"/>
</dbReference>
<evidence type="ECO:0000313" key="1">
    <source>
        <dbReference type="EMBL" id="KJY71163.1"/>
    </source>
</evidence>
<sequence length="1022" mass="110881">MKYQSILSNTRLMILAVAFLIVSGLSAFQTLPRAEDPIIANRNATITAVYPGASATRVESLVTEVIENKLRQIDEINLITSTSRMGIAVIGVELNESITDSDPIWSKVRDKLSDVEPELPAEALPPELDSDRTYAFTTIIGLKWQGVGEPDLLTMGRYAKELGTRLRTMSGTEFVDEYGLPDEEIVVNLNVSDAVSLGVSAQQLASVLEGADAKNSAGELNTQDTRYGLELTSNLDSLERIRNVPVAVDENGHTVQIGDIAQVRRSAKAPFDEMALLDGQPGVIVAARMQSNLRVDKWTPAAMKVLAQFEQELPKEIGADVLFSQQGYTENRLFELSESLMIGLALVLAVLLFTLGIRAAVIIALALPLTMLMTTTFMKFLGIPINQMSVTGFIVALGIMVDNAVVMVDTIQSYRLKGMAKLESAMKAIQHLWVPLLGSTLTTVLAFAPIFLMPGATGEFVGAIALTVSFSLIGSYIISHSIIAALSSVFLPRQQEGHHWYQTGVTIPALSRGFSASVAWSIRHPFLAVGLSLVLPLVGFWSTSQLTEQFFPTSDRDMFEVQVFLPPQSSIYATEATTEIIQDLITAEQGVEQVHWVVGASFPSFYYNLVGNQQKAPYFAQAMVKTVDFQTANALIPKLQTLLDRKVPQAQVLVRKLEQGPPFNAPVELRVYGNNLEQLKLIGEDIRLILSQVSHVTHTRESLTSGVPQYSMTVDEQAIQMNGVSLNQFAGLLQSTLVGRESGSVIEGTESVPVRVRVKDEQRESYSDLNNLRFPLMQSDAELGTTVLNLSSLELTPSRGNITRRNGVRVNTIEGYIEAGVLPQTVLNEFKKALEGYSFPAGYRVEFGGEAAERDESVNSLIGNVSLVMILMVLVVVLSFNSFRLSAVIFLVAGLAAGLGILSVWLFSYPFGFTVIIALLGVIGLAINAAIVILAELRADTDALNGDSEAILAAVMSCTRHITSTTITTIGGFLPLILAGGGFWPPFAVAIAGGTALTTLLSFYFVPSIFTLLTKLPYKIAA</sequence>
<dbReference type="Gene3D" id="3.30.70.1440">
    <property type="entry name" value="Multidrug efflux transporter AcrB pore domain"/>
    <property type="match status" value="1"/>
</dbReference>
<dbReference type="Gene3D" id="3.30.70.1320">
    <property type="entry name" value="Multidrug efflux transporter AcrB pore domain like"/>
    <property type="match status" value="1"/>
</dbReference>
<dbReference type="Gene3D" id="3.30.70.1430">
    <property type="entry name" value="Multidrug efflux transporter AcrB pore domain"/>
    <property type="match status" value="2"/>
</dbReference>
<dbReference type="PRINTS" id="PR00702">
    <property type="entry name" value="ACRIFLAVINRP"/>
</dbReference>
<reference evidence="1" key="1">
    <citation type="journal article" date="2015" name="BMC Genomics">
        <title>Genome mining reveals unlocked bioactive potential of marine Gram-negative bacteria.</title>
        <authorList>
            <person name="Machado H."/>
            <person name="Sonnenschein E.C."/>
            <person name="Melchiorsen J."/>
            <person name="Gram L."/>
        </authorList>
    </citation>
    <scope>NUCLEOTIDE SEQUENCE</scope>
    <source>
        <strain evidence="1">S2052</strain>
    </source>
</reference>
<dbReference type="InterPro" id="IPR027463">
    <property type="entry name" value="AcrB_DN_DC_subdom"/>
</dbReference>
<dbReference type="EMBL" id="JXXR01000016">
    <property type="protein sequence ID" value="KJY71163.1"/>
    <property type="molecule type" value="Genomic_DNA"/>
</dbReference>
<dbReference type="InterPro" id="IPR001036">
    <property type="entry name" value="Acrflvin-R"/>
</dbReference>
<dbReference type="GO" id="GO:0005886">
    <property type="term" value="C:plasma membrane"/>
    <property type="evidence" value="ECO:0007669"/>
    <property type="project" value="TreeGrafter"/>
</dbReference>
<dbReference type="PANTHER" id="PTHR32063">
    <property type="match status" value="1"/>
</dbReference>
<organism evidence="1">
    <name type="scientific">Vibrio coralliilyticus</name>
    <dbReference type="NCBI Taxonomy" id="190893"/>
    <lineage>
        <taxon>Bacteria</taxon>
        <taxon>Pseudomonadati</taxon>
        <taxon>Pseudomonadota</taxon>
        <taxon>Gammaproteobacteria</taxon>
        <taxon>Vibrionales</taxon>
        <taxon>Vibrionaceae</taxon>
        <taxon>Vibrio</taxon>
    </lineage>
</organism>
<dbReference type="Pfam" id="PF00873">
    <property type="entry name" value="ACR_tran"/>
    <property type="match status" value="1"/>
</dbReference>
<accession>A0A837G5I1</accession>
<dbReference type="SUPFAM" id="SSF82714">
    <property type="entry name" value="Multidrug efflux transporter AcrB TolC docking domain, DN and DC subdomains"/>
    <property type="match status" value="2"/>
</dbReference>
<dbReference type="AlphaFoldDB" id="A0A837G5I1"/>
<comment type="caution">
    <text evidence="1">The sequence shown here is derived from an EMBL/GenBank/DDBJ whole genome shotgun (WGS) entry which is preliminary data.</text>
</comment>
<dbReference type="PANTHER" id="PTHR32063:SF18">
    <property type="entry name" value="CATION EFFLUX SYSTEM PROTEIN"/>
    <property type="match status" value="1"/>
</dbReference>
<gene>
    <name evidence="1" type="ORF">TW71_14180</name>
</gene>
<name>A0A837G5I1_9VIBR</name>